<evidence type="ECO:0000256" key="3">
    <source>
        <dbReference type="ARBA" id="ARBA00022439"/>
    </source>
</evidence>
<evidence type="ECO:0000256" key="7">
    <source>
        <dbReference type="ARBA" id="ARBA00022737"/>
    </source>
</evidence>
<dbReference type="InterPro" id="IPR051428">
    <property type="entry name" value="Sphingo_Act-Surfact_Prot"/>
</dbReference>
<dbReference type="PANTHER" id="PTHR11480:SF36">
    <property type="entry name" value="PROSAPOSIN"/>
    <property type="match status" value="1"/>
</dbReference>
<evidence type="ECO:0000256" key="13">
    <source>
        <dbReference type="ARBA" id="ARBA00041785"/>
    </source>
</evidence>
<evidence type="ECO:0000256" key="6">
    <source>
        <dbReference type="ARBA" id="ARBA00022729"/>
    </source>
</evidence>
<dbReference type="Proteomes" id="UP000694423">
    <property type="component" value="Unplaced"/>
</dbReference>
<dbReference type="SUPFAM" id="SSF47862">
    <property type="entry name" value="Saposin"/>
    <property type="match status" value="2"/>
</dbReference>
<dbReference type="GO" id="GO:0005764">
    <property type="term" value="C:lysosome"/>
    <property type="evidence" value="ECO:0007669"/>
    <property type="project" value="InterPro"/>
</dbReference>
<dbReference type="GO" id="GO:0006665">
    <property type="term" value="P:sphingolipid metabolic process"/>
    <property type="evidence" value="ECO:0007669"/>
    <property type="project" value="InterPro"/>
</dbReference>
<evidence type="ECO:0000256" key="9">
    <source>
        <dbReference type="ARBA" id="ARBA00023180"/>
    </source>
</evidence>
<keyword evidence="4" id="KW-0964">Secreted</keyword>
<dbReference type="Pfam" id="PF03489">
    <property type="entry name" value="SapB_2"/>
    <property type="match status" value="1"/>
</dbReference>
<dbReference type="InterPro" id="IPR008139">
    <property type="entry name" value="SaposinB_dom"/>
</dbReference>
<dbReference type="GO" id="GO:0016020">
    <property type="term" value="C:membrane"/>
    <property type="evidence" value="ECO:0007669"/>
    <property type="project" value="GOC"/>
</dbReference>
<keyword evidence="7" id="KW-0677">Repeat</keyword>
<comment type="function">
    <text evidence="11">Pulmonary surfactant-associated proteins promote alveolar stability by lowering the surface tension at the air-liquid interface in the peripheral air spaces. SP-B increases the collapse pressure of palmitic acid to nearly 70 millinewtons per meter.</text>
</comment>
<protein>
    <recommendedName>
        <fullName evidence="12">Pulmonary surfactant-associated protein B</fullName>
    </recommendedName>
    <alternativeName>
        <fullName evidence="13">Pulmonary surfactant-associated proteolipid SPL(Phe)</fullName>
    </alternativeName>
</protein>
<evidence type="ECO:0000259" key="14">
    <source>
        <dbReference type="PROSITE" id="PS50015"/>
    </source>
</evidence>
<keyword evidence="9" id="KW-0325">Glycoprotein</keyword>
<accession>A0A8C4KH08</accession>
<comment type="function">
    <text evidence="10">Saposin-A and saposin-C stimulate the hydrolysis of glucosylceramide by beta-glucosylceramidase (EC 3.2.1.45) and galactosylceramide by beta-galactosylceramidase (EC 3.2.1.46). Saposin-C apparently acts by combining with the enzyme and acidic lipid to form an activated complex, rather than by solubilizing the substrate.</text>
</comment>
<comment type="subcellular location">
    <subcellularLocation>
        <location evidence="1">Secreted</location>
        <location evidence="1">Extracellular space</location>
        <location evidence="1">Surface film</location>
    </subcellularLocation>
</comment>
<evidence type="ECO:0000256" key="11">
    <source>
        <dbReference type="ARBA" id="ARBA00037221"/>
    </source>
</evidence>
<evidence type="ECO:0000256" key="10">
    <source>
        <dbReference type="ARBA" id="ARBA00037150"/>
    </source>
</evidence>
<evidence type="ECO:0000313" key="16">
    <source>
        <dbReference type="Proteomes" id="UP000694423"/>
    </source>
</evidence>
<dbReference type="PANTHER" id="PTHR11480">
    <property type="entry name" value="SAPOSIN-RELATED"/>
    <property type="match status" value="1"/>
</dbReference>
<dbReference type="FunFam" id="1.10.225.10:FF:000008">
    <property type="entry name" value="Pulmonary surfactant-associated protein B"/>
    <property type="match status" value="1"/>
</dbReference>
<keyword evidence="16" id="KW-1185">Reference proteome</keyword>
<reference evidence="15" key="1">
    <citation type="submission" date="2025-08" db="UniProtKB">
        <authorList>
            <consortium name="Ensembl"/>
        </authorList>
    </citation>
    <scope>IDENTIFICATION</scope>
</reference>
<dbReference type="PRINTS" id="PR01797">
    <property type="entry name" value="SAPOSIN"/>
</dbReference>
<feature type="domain" description="Saposin B-type" evidence="14">
    <location>
        <begin position="54"/>
        <end position="147"/>
    </location>
</feature>
<evidence type="ECO:0000256" key="1">
    <source>
        <dbReference type="ARBA" id="ARBA00004364"/>
    </source>
</evidence>
<dbReference type="Gene3D" id="1.10.225.10">
    <property type="entry name" value="Saposin-like"/>
    <property type="match status" value="2"/>
</dbReference>
<comment type="subunit">
    <text evidence="2">Homodimer; disulfide-linked.</text>
</comment>
<evidence type="ECO:0000256" key="5">
    <source>
        <dbReference type="ARBA" id="ARBA00022713"/>
    </source>
</evidence>
<dbReference type="InterPro" id="IPR007856">
    <property type="entry name" value="SapB_1"/>
</dbReference>
<dbReference type="GO" id="GO:0007585">
    <property type="term" value="P:respiratory gaseous exchange by respiratory system"/>
    <property type="evidence" value="ECO:0007669"/>
    <property type="project" value="UniProtKB-KW"/>
</dbReference>
<reference evidence="15" key="2">
    <citation type="submission" date="2025-09" db="UniProtKB">
        <authorList>
            <consortium name="Ensembl"/>
        </authorList>
    </citation>
    <scope>IDENTIFICATION</scope>
</reference>
<dbReference type="InterPro" id="IPR011001">
    <property type="entry name" value="Saposin-like"/>
</dbReference>
<keyword evidence="5" id="KW-0305">Gaseous exchange</keyword>
<dbReference type="SMART" id="SM00741">
    <property type="entry name" value="SapB"/>
    <property type="match status" value="2"/>
</dbReference>
<dbReference type="GO" id="GO:0007193">
    <property type="term" value="P:adenylate cyclase-inhibiting G protein-coupled receptor signaling pathway"/>
    <property type="evidence" value="ECO:0007669"/>
    <property type="project" value="TreeGrafter"/>
</dbReference>
<dbReference type="Ensembl" id="ENSDNVT00000026412.1">
    <property type="protein sequence ID" value="ENSDNVP00000021886.1"/>
    <property type="gene ID" value="ENSDNVG00000015260.1"/>
</dbReference>
<feature type="domain" description="Saposin B-type" evidence="14">
    <location>
        <begin position="155"/>
        <end position="236"/>
    </location>
</feature>
<keyword evidence="3" id="KW-0767">Surface film</keyword>
<dbReference type="InterPro" id="IPR008138">
    <property type="entry name" value="SapB_2"/>
</dbReference>
<proteinExistence type="predicted"/>
<evidence type="ECO:0000256" key="2">
    <source>
        <dbReference type="ARBA" id="ARBA00011748"/>
    </source>
</evidence>
<evidence type="ECO:0000256" key="12">
    <source>
        <dbReference type="ARBA" id="ARBA00041094"/>
    </source>
</evidence>
<dbReference type="GO" id="GO:0019216">
    <property type="term" value="P:regulation of lipid metabolic process"/>
    <property type="evidence" value="ECO:0007669"/>
    <property type="project" value="TreeGrafter"/>
</dbReference>
<keyword evidence="8" id="KW-1015">Disulfide bond</keyword>
<keyword evidence="6" id="KW-0732">Signal</keyword>
<dbReference type="PROSITE" id="PS50015">
    <property type="entry name" value="SAP_B"/>
    <property type="match status" value="2"/>
</dbReference>
<evidence type="ECO:0000313" key="15">
    <source>
        <dbReference type="Ensembl" id="ENSDNVP00000021886.1"/>
    </source>
</evidence>
<dbReference type="Pfam" id="PF05184">
    <property type="entry name" value="SapB_1"/>
    <property type="match status" value="1"/>
</dbReference>
<name>A0A8C4KH08_DRONO</name>
<organism evidence="15 16">
    <name type="scientific">Dromaius novaehollandiae</name>
    <name type="common">Emu</name>
    <dbReference type="NCBI Taxonomy" id="8790"/>
    <lineage>
        <taxon>Eukaryota</taxon>
        <taxon>Metazoa</taxon>
        <taxon>Chordata</taxon>
        <taxon>Craniata</taxon>
        <taxon>Vertebrata</taxon>
        <taxon>Euteleostomi</taxon>
        <taxon>Archelosauria</taxon>
        <taxon>Archosauria</taxon>
        <taxon>Dinosauria</taxon>
        <taxon>Saurischia</taxon>
        <taxon>Theropoda</taxon>
        <taxon>Coelurosauria</taxon>
        <taxon>Aves</taxon>
        <taxon>Palaeognathae</taxon>
        <taxon>Casuariiformes</taxon>
        <taxon>Dromaiidae</taxon>
        <taxon>Dromaius</taxon>
    </lineage>
</organism>
<dbReference type="AlphaFoldDB" id="A0A8C4KH08"/>
<dbReference type="GO" id="GO:0005576">
    <property type="term" value="C:extracellular region"/>
    <property type="evidence" value="ECO:0007669"/>
    <property type="project" value="UniProtKB-SubCell"/>
</dbReference>
<evidence type="ECO:0000256" key="4">
    <source>
        <dbReference type="ARBA" id="ARBA00022525"/>
    </source>
</evidence>
<sequence>MRAKKAEVLRPATGRSGKFTSTWHVTPLAPAGWEEAAGAFWARAVPDVSLSPQKGIPCHLCRMAVSVVGKILQDNCTEEKLHGFLQKKCQVLPFQDWVVKCKKMVDTGILVLTQLGKQVLVSGCPGGAGAAWLPVVCGTLRLCQPRQRPAGALRTTPLCELCQLAVRAAEGLLENNVTEEQLVNDIEKVCYMLPHSVIGQCKDFVDSYGKAVVIMLLEATDPQAVCAMLRCCPKARVAQAGTCAQNAGLGGAGGASTRPETPPTARPPLCNFFSHCHPLHQKLDPSAPTSSAKSSLRS</sequence>
<dbReference type="InterPro" id="IPR008373">
    <property type="entry name" value="Saposin"/>
</dbReference>
<evidence type="ECO:0000256" key="8">
    <source>
        <dbReference type="ARBA" id="ARBA00023157"/>
    </source>
</evidence>